<feature type="signal peptide" evidence="13">
    <location>
        <begin position="1"/>
        <end position="20"/>
    </location>
</feature>
<sequence>MAVFYATLAVAATVLRLARAQQAPVPDNVVPFPTWKCTTSGGCVEQQTSIVVDWSYHWIHQINSSTSCTTSSGVSSTLCGTEAECYANCEIAPANYTGLGISASGSSVTMTQYVTSDGTVSNASPRTYILNPAGTEYEMLQLLGQEISFDVNVANLPCGENGALYLSEMNASGGRSQYNPAGASYGSGYCDAQCGTGTWFNGSVNTAGVGSCCNEMDLWEANSEATALTPHPCSVESVYGCTGSACGSSGVCDKDGCGFNPYALGNETYYGAGLTVDTTKTFTVTTQFVTNDGTTSGTLTEIRRIYTQNGKVIANAVASSSSGFSGDDSITEPFCTAADSVAGSLGGLTTMGEALGRGMVLVFSIWNDNGQFMNWLDSGNSGPCSSTAGNPATIEADDPGTSVTFGNIKWGDIGSTGSKPVSSSSSSSSVTKTTTTTTTTKATSTVHTTTTTAPSGPTQTHWGQCGGIGYSGPTVCASPYTCQVQNPYYSQCL</sequence>
<evidence type="ECO:0000256" key="11">
    <source>
        <dbReference type="RuleBase" id="RU361164"/>
    </source>
</evidence>
<dbReference type="Pfam" id="PF00840">
    <property type="entry name" value="Glyco_hydro_7"/>
    <property type="match status" value="1"/>
</dbReference>
<proteinExistence type="inferred from homology"/>
<dbReference type="HOGENOM" id="CLU_020817_3_2_1"/>
<dbReference type="InterPro" id="IPR035971">
    <property type="entry name" value="CBD_sf"/>
</dbReference>
<dbReference type="SUPFAM" id="SSF49899">
    <property type="entry name" value="Concanavalin A-like lectins/glucanases"/>
    <property type="match status" value="1"/>
</dbReference>
<evidence type="ECO:0000256" key="9">
    <source>
        <dbReference type="ARBA" id="ARBA00023295"/>
    </source>
</evidence>
<dbReference type="GO" id="GO:0008810">
    <property type="term" value="F:cellulase activity"/>
    <property type="evidence" value="ECO:0007669"/>
    <property type="project" value="UniProtKB-EC"/>
</dbReference>
<evidence type="ECO:0000256" key="2">
    <source>
        <dbReference type="ARBA" id="ARBA00006044"/>
    </source>
</evidence>
<evidence type="ECO:0000256" key="4">
    <source>
        <dbReference type="ARBA" id="ARBA00022801"/>
    </source>
</evidence>
<protein>
    <recommendedName>
        <fullName evidence="11">Glucanase</fullName>
        <ecNumber evidence="11">3.2.1.-</ecNumber>
    </recommendedName>
</protein>
<reference evidence="16" key="2">
    <citation type="submission" date="2015-01" db="EMBL/GenBank/DDBJ databases">
        <title>Evolutionary Origins and Diversification of the Mycorrhizal Mutualists.</title>
        <authorList>
            <consortium name="DOE Joint Genome Institute"/>
            <consortium name="Mycorrhizal Genomics Consortium"/>
            <person name="Kohler A."/>
            <person name="Kuo A."/>
            <person name="Nagy L.G."/>
            <person name="Floudas D."/>
            <person name="Copeland A."/>
            <person name="Barry K.W."/>
            <person name="Cichocki N."/>
            <person name="Veneault-Fourrey C."/>
            <person name="LaButti K."/>
            <person name="Lindquist E.A."/>
            <person name="Lipzen A."/>
            <person name="Lundell T."/>
            <person name="Morin E."/>
            <person name="Murat C."/>
            <person name="Riley R."/>
            <person name="Ohm R."/>
            <person name="Sun H."/>
            <person name="Tunlid A."/>
            <person name="Henrissat B."/>
            <person name="Grigoriev I.V."/>
            <person name="Hibbett D.S."/>
            <person name="Martin F."/>
        </authorList>
    </citation>
    <scope>NUCLEOTIDE SEQUENCE [LARGE SCALE GENOMIC DNA]</scope>
    <source>
        <strain evidence="16">Zn</strain>
    </source>
</reference>
<dbReference type="GO" id="GO:0005576">
    <property type="term" value="C:extracellular region"/>
    <property type="evidence" value="ECO:0007669"/>
    <property type="project" value="InterPro"/>
</dbReference>
<feature type="chain" id="PRO_5002176015" description="Glucanase" evidence="13">
    <location>
        <begin position="21"/>
        <end position="493"/>
    </location>
</feature>
<dbReference type="OrthoDB" id="412382at2759"/>
<evidence type="ECO:0000256" key="3">
    <source>
        <dbReference type="ARBA" id="ARBA00022729"/>
    </source>
</evidence>
<gene>
    <name evidence="15" type="ORF">OIDMADRAFT_44477</name>
</gene>
<dbReference type="EC" id="3.2.1.-" evidence="11"/>
<dbReference type="Proteomes" id="UP000054321">
    <property type="component" value="Unassembled WGS sequence"/>
</dbReference>
<keyword evidence="7" id="KW-0325">Glycoprotein</keyword>
<accession>A0A0C3CDN4</accession>
<keyword evidence="16" id="KW-1185">Reference proteome</keyword>
<organism evidence="15 16">
    <name type="scientific">Oidiodendron maius (strain Zn)</name>
    <dbReference type="NCBI Taxonomy" id="913774"/>
    <lineage>
        <taxon>Eukaryota</taxon>
        <taxon>Fungi</taxon>
        <taxon>Dikarya</taxon>
        <taxon>Ascomycota</taxon>
        <taxon>Pezizomycotina</taxon>
        <taxon>Leotiomycetes</taxon>
        <taxon>Leotiomycetes incertae sedis</taxon>
        <taxon>Myxotrichaceae</taxon>
        <taxon>Oidiodendron</taxon>
    </lineage>
</organism>
<dbReference type="STRING" id="913774.A0A0C3CDN4"/>
<keyword evidence="6" id="KW-1015">Disulfide bond</keyword>
<keyword evidence="5 11" id="KW-0136">Cellulose degradation</keyword>
<evidence type="ECO:0000256" key="1">
    <source>
        <dbReference type="ARBA" id="ARBA00000966"/>
    </source>
</evidence>
<evidence type="ECO:0000256" key="8">
    <source>
        <dbReference type="ARBA" id="ARBA00023277"/>
    </source>
</evidence>
<evidence type="ECO:0000256" key="7">
    <source>
        <dbReference type="ARBA" id="ARBA00023180"/>
    </source>
</evidence>
<dbReference type="GO" id="GO:0030245">
    <property type="term" value="P:cellulose catabolic process"/>
    <property type="evidence" value="ECO:0007669"/>
    <property type="project" value="UniProtKB-KW"/>
</dbReference>
<dbReference type="InterPro" id="IPR013320">
    <property type="entry name" value="ConA-like_dom_sf"/>
</dbReference>
<keyword evidence="10 11" id="KW-0624">Polysaccharide degradation</keyword>
<evidence type="ECO:0000256" key="13">
    <source>
        <dbReference type="SAM" id="SignalP"/>
    </source>
</evidence>
<evidence type="ECO:0000256" key="6">
    <source>
        <dbReference type="ARBA" id="ARBA00023157"/>
    </source>
</evidence>
<evidence type="ECO:0000256" key="10">
    <source>
        <dbReference type="ARBA" id="ARBA00023326"/>
    </source>
</evidence>
<dbReference type="PROSITE" id="PS00562">
    <property type="entry name" value="CBM1_1"/>
    <property type="match status" value="1"/>
</dbReference>
<feature type="region of interest" description="Disordered" evidence="12">
    <location>
        <begin position="416"/>
        <end position="458"/>
    </location>
</feature>
<evidence type="ECO:0000313" key="15">
    <source>
        <dbReference type="EMBL" id="KIM97048.1"/>
    </source>
</evidence>
<dbReference type="Pfam" id="PF00734">
    <property type="entry name" value="CBM_1"/>
    <property type="match status" value="1"/>
</dbReference>
<feature type="domain" description="CBM1" evidence="14">
    <location>
        <begin position="457"/>
        <end position="493"/>
    </location>
</feature>
<dbReference type="PANTHER" id="PTHR33753:SF1">
    <property type="entry name" value="ENDO-BETA-1,4-GLUCANASE CELB"/>
    <property type="match status" value="1"/>
</dbReference>
<dbReference type="InterPro" id="IPR001722">
    <property type="entry name" value="Glyco_hydro_7"/>
</dbReference>
<evidence type="ECO:0000256" key="12">
    <source>
        <dbReference type="SAM" id="MobiDB-lite"/>
    </source>
</evidence>
<dbReference type="SUPFAM" id="SSF57180">
    <property type="entry name" value="Cellulose-binding domain"/>
    <property type="match status" value="1"/>
</dbReference>
<dbReference type="EMBL" id="KN832883">
    <property type="protein sequence ID" value="KIM97048.1"/>
    <property type="molecule type" value="Genomic_DNA"/>
</dbReference>
<evidence type="ECO:0000259" key="14">
    <source>
        <dbReference type="PROSITE" id="PS51164"/>
    </source>
</evidence>
<keyword evidence="9 11" id="KW-0326">Glycosidase</keyword>
<dbReference type="PROSITE" id="PS51164">
    <property type="entry name" value="CBM1_2"/>
    <property type="match status" value="1"/>
</dbReference>
<dbReference type="InterPro" id="IPR037019">
    <property type="entry name" value="Glyco_hydro_7_sf"/>
</dbReference>
<keyword evidence="8" id="KW-0119">Carbohydrate metabolism</keyword>
<dbReference type="PRINTS" id="PR00734">
    <property type="entry name" value="GLHYDRLASE7"/>
</dbReference>
<keyword evidence="4 11" id="KW-0378">Hydrolase</keyword>
<dbReference type="InParanoid" id="A0A0C3CDN4"/>
<dbReference type="SMART" id="SM00236">
    <property type="entry name" value="fCBD"/>
    <property type="match status" value="1"/>
</dbReference>
<name>A0A0C3CDN4_OIDMZ</name>
<comment type="similarity">
    <text evidence="2 11">Belongs to the glycosyl hydrolase 7 (cellulase C) family.</text>
</comment>
<dbReference type="Gene3D" id="2.70.100.10">
    <property type="entry name" value="Glycoside hydrolase, family 7, domain"/>
    <property type="match status" value="1"/>
</dbReference>
<dbReference type="CDD" id="cd07999">
    <property type="entry name" value="GH7_CBH_EG"/>
    <property type="match status" value="1"/>
</dbReference>
<evidence type="ECO:0000256" key="5">
    <source>
        <dbReference type="ARBA" id="ARBA00023001"/>
    </source>
</evidence>
<dbReference type="InterPro" id="IPR000254">
    <property type="entry name" value="CBD"/>
</dbReference>
<comment type="catalytic activity">
    <reaction evidence="1">
        <text>Endohydrolysis of (1-&gt;4)-beta-D-glucosidic linkages in cellulose, lichenin and cereal beta-D-glucans.</text>
        <dbReference type="EC" id="3.2.1.4"/>
    </reaction>
</comment>
<dbReference type="GO" id="GO:0030248">
    <property type="term" value="F:cellulose binding"/>
    <property type="evidence" value="ECO:0007669"/>
    <property type="project" value="InterPro"/>
</dbReference>
<reference evidence="15 16" key="1">
    <citation type="submission" date="2014-04" db="EMBL/GenBank/DDBJ databases">
        <authorList>
            <consortium name="DOE Joint Genome Institute"/>
            <person name="Kuo A."/>
            <person name="Martino E."/>
            <person name="Perotto S."/>
            <person name="Kohler A."/>
            <person name="Nagy L.G."/>
            <person name="Floudas D."/>
            <person name="Copeland A."/>
            <person name="Barry K.W."/>
            <person name="Cichocki N."/>
            <person name="Veneault-Fourrey C."/>
            <person name="LaButti K."/>
            <person name="Lindquist E.A."/>
            <person name="Lipzen A."/>
            <person name="Lundell T."/>
            <person name="Morin E."/>
            <person name="Murat C."/>
            <person name="Sun H."/>
            <person name="Tunlid A."/>
            <person name="Henrissat B."/>
            <person name="Grigoriev I.V."/>
            <person name="Hibbett D.S."/>
            <person name="Martin F."/>
            <person name="Nordberg H.P."/>
            <person name="Cantor M.N."/>
            <person name="Hua S.X."/>
        </authorList>
    </citation>
    <scope>NUCLEOTIDE SEQUENCE [LARGE SCALE GENOMIC DNA]</scope>
    <source>
        <strain evidence="15 16">Zn</strain>
    </source>
</reference>
<evidence type="ECO:0000313" key="16">
    <source>
        <dbReference type="Proteomes" id="UP000054321"/>
    </source>
</evidence>
<dbReference type="PANTHER" id="PTHR33753">
    <property type="entry name" value="1,4-BETA-D-GLUCAN CELLOBIOHYDROLASE B"/>
    <property type="match status" value="1"/>
</dbReference>
<dbReference type="AlphaFoldDB" id="A0A0C3CDN4"/>
<keyword evidence="3 13" id="KW-0732">Signal</keyword>